<dbReference type="KEGG" id="frc:KX01_274"/>
<dbReference type="STRING" id="1542390.KX01_274"/>
<dbReference type="InterPro" id="IPR029058">
    <property type="entry name" value="AB_hydrolase_fold"/>
</dbReference>
<accession>A0A1J0KSG6</accession>
<reference evidence="6" key="1">
    <citation type="submission" date="2014-10" db="EMBL/GenBank/DDBJ databases">
        <authorList>
            <person name="Kuske C.R."/>
            <person name="Challacombe J.F."/>
            <person name="Daligault H.E."/>
            <person name="Davenport K.W."/>
            <person name="Johnson S.L."/>
            <person name="Siddaramappa S."/>
            <person name="Petersen J.M."/>
        </authorList>
    </citation>
    <scope>NUCLEOTIDE SEQUENCE [LARGE SCALE GENOMIC DNA]</scope>
    <source>
        <strain evidence="6">CA97-1460</strain>
    </source>
</reference>
<protein>
    <submittedName>
        <fullName evidence="5">Putative acetyl xylan esterase</fullName>
    </submittedName>
</protein>
<evidence type="ECO:0000256" key="1">
    <source>
        <dbReference type="ARBA" id="ARBA00022487"/>
    </source>
</evidence>
<dbReference type="Gene3D" id="3.40.50.1820">
    <property type="entry name" value="alpha/beta hydrolase"/>
    <property type="match status" value="1"/>
</dbReference>
<evidence type="ECO:0000259" key="4">
    <source>
        <dbReference type="Pfam" id="PF22244"/>
    </source>
</evidence>
<keyword evidence="2" id="KW-0732">Signal</keyword>
<dbReference type="AlphaFoldDB" id="A0A1J0KSG6"/>
<dbReference type="RefSeq" id="WP_071663289.1">
    <property type="nucleotide sequence ID" value="NZ_CP009654.1"/>
</dbReference>
<dbReference type="Proteomes" id="UP000182521">
    <property type="component" value="Chromosome"/>
</dbReference>
<name>A0A1J0KSG6_9GAMM</name>
<keyword evidence="3" id="KW-0378">Hydrolase</keyword>
<dbReference type="EMBL" id="CP009654">
    <property type="protein sequence ID" value="APC96701.1"/>
    <property type="molecule type" value="Genomic_DNA"/>
</dbReference>
<keyword evidence="1" id="KW-0719">Serine esterase</keyword>
<proteinExistence type="predicted"/>
<evidence type="ECO:0000313" key="6">
    <source>
        <dbReference type="Proteomes" id="UP000182521"/>
    </source>
</evidence>
<evidence type="ECO:0000256" key="2">
    <source>
        <dbReference type="ARBA" id="ARBA00022729"/>
    </source>
</evidence>
<sequence>MLNRTKIYFLTLISLFCFNNLYAIGDINYDESKVPEYKLVDPLTMENDEKVTNPEQWQKRRLEIIKLFKDNVYGNVPNDNVSISYKITQKDDNALNGKAIEQQAEVTIGETKVYLLMYFPKQGKENYPVFLGYNFCGNQSITKDSKVLIDSNWANSSICQKPDDPAGAVVDDKFTEKSRGIRAYRYSLGDIIDNGYGFVTAYYGDVAPDSPDKVYDNVSSSIKDPKQYSAISLWSWGLIEISKALKDEPLVNQKEILVYGFSRLGKAALWAGALDQNFAMVISVDSGMGGASLTKREYGETVYSINTEFPHWFSDNFKKYNSDPQSLPLDQHMLLSLIAPRPLYVASANDDQWADPKGEFLSAKATTPVYALFGEEVTLPAEQPKVDDPKIGIVSYHIRSGGHNLLPYDWTQFIKAANLNIKK</sequence>
<dbReference type="SUPFAM" id="SSF53474">
    <property type="entry name" value="alpha/beta-Hydrolases"/>
    <property type="match status" value="1"/>
</dbReference>
<dbReference type="InterPro" id="IPR054579">
    <property type="entry name" value="GCE-like_dom"/>
</dbReference>
<gene>
    <name evidence="5" type="ORF">KX01_274</name>
</gene>
<dbReference type="OrthoDB" id="217645at2"/>
<keyword evidence="6" id="KW-1185">Reference proteome</keyword>
<dbReference type="GO" id="GO:0052689">
    <property type="term" value="F:carboxylic ester hydrolase activity"/>
    <property type="evidence" value="ECO:0007669"/>
    <property type="project" value="UniProtKB-KW"/>
</dbReference>
<feature type="domain" description="4-O-methyl-glucuronoyl methylesterase-like" evidence="4">
    <location>
        <begin position="226"/>
        <end position="374"/>
    </location>
</feature>
<dbReference type="Pfam" id="PF22244">
    <property type="entry name" value="GCE_fung"/>
    <property type="match status" value="1"/>
</dbReference>
<evidence type="ECO:0000256" key="3">
    <source>
        <dbReference type="ARBA" id="ARBA00022801"/>
    </source>
</evidence>
<evidence type="ECO:0000313" key="5">
    <source>
        <dbReference type="EMBL" id="APC96701.1"/>
    </source>
</evidence>
<organism evidence="5 6">
    <name type="scientific">Francisella frigiditurris</name>
    <dbReference type="NCBI Taxonomy" id="1542390"/>
    <lineage>
        <taxon>Bacteria</taxon>
        <taxon>Pseudomonadati</taxon>
        <taxon>Pseudomonadota</taxon>
        <taxon>Gammaproteobacteria</taxon>
        <taxon>Thiotrichales</taxon>
        <taxon>Francisellaceae</taxon>
        <taxon>Francisella</taxon>
    </lineage>
</organism>